<proteinExistence type="predicted"/>
<reference evidence="1 2" key="1">
    <citation type="submission" date="2017-11" db="EMBL/GenBank/DDBJ databases">
        <authorList>
            <person name="Blom J."/>
        </authorList>
    </citation>
    <scope>NUCLEOTIDE SEQUENCE [LARGE SCALE GENOMIC DNA]</scope>
    <source>
        <strain evidence="1">NCPPB 2254</strain>
    </source>
</reference>
<evidence type="ECO:0000313" key="1">
    <source>
        <dbReference type="EMBL" id="SOQ09266.1"/>
    </source>
</evidence>
<organism evidence="1 2">
    <name type="scientific">Pseudomonas syringae pv. persicae</name>
    <dbReference type="NCBI Taxonomy" id="237306"/>
    <lineage>
        <taxon>Bacteria</taxon>
        <taxon>Pseudomonadati</taxon>
        <taxon>Pseudomonadota</taxon>
        <taxon>Gammaproteobacteria</taxon>
        <taxon>Pseudomonadales</taxon>
        <taxon>Pseudomonadaceae</taxon>
        <taxon>Pseudomonas</taxon>
    </lineage>
</organism>
<dbReference type="AlphaFoldDB" id="A0AB38EF10"/>
<dbReference type="Proteomes" id="UP000237580">
    <property type="component" value="Unassembled WGS sequence"/>
</dbReference>
<gene>
    <name evidence="1" type="ORF">NCPPB2254_02236</name>
</gene>
<comment type="caution">
    <text evidence="1">The sequence shown here is derived from an EMBL/GenBank/DDBJ whole genome shotgun (WGS) entry which is preliminary data.</text>
</comment>
<evidence type="ECO:0000313" key="2">
    <source>
        <dbReference type="Proteomes" id="UP000237580"/>
    </source>
</evidence>
<protein>
    <submittedName>
        <fullName evidence="1">Uncharacterized protein</fullName>
    </submittedName>
</protein>
<name>A0AB38EF10_9PSED</name>
<dbReference type="EMBL" id="ODAM01000058">
    <property type="protein sequence ID" value="SOQ09266.1"/>
    <property type="molecule type" value="Genomic_DNA"/>
</dbReference>
<sequence length="68" mass="7780">MGVPTNIALISQQSIMLTYKNAHPLRFTLGALLIYFDSRQLLNRISQKSCNRLYISSLSFENNAFEIN</sequence>
<accession>A0AB38EF10</accession>